<dbReference type="EMBL" id="CP032096">
    <property type="protein sequence ID" value="QBZ82197.1"/>
    <property type="molecule type" value="Genomic_DNA"/>
</dbReference>
<dbReference type="InterPro" id="IPR003367">
    <property type="entry name" value="Thrombospondin_3-like_rpt"/>
</dbReference>
<comment type="subcellular location">
    <subcellularLocation>
        <location evidence="1">Cell outer membrane</location>
    </subcellularLocation>
</comment>
<feature type="domain" description="OmpA-like" evidence="7">
    <location>
        <begin position="173"/>
        <end position="292"/>
    </location>
</feature>
<dbReference type="CDD" id="cd07185">
    <property type="entry name" value="OmpA_C-like"/>
    <property type="match status" value="1"/>
</dbReference>
<dbReference type="InterPro" id="IPR006664">
    <property type="entry name" value="OMP_bac"/>
</dbReference>
<evidence type="ECO:0000256" key="3">
    <source>
        <dbReference type="ARBA" id="ARBA00023136"/>
    </source>
</evidence>
<dbReference type="EC" id="3.2.1.158" evidence="8"/>
<dbReference type="Gene3D" id="4.10.1080.10">
    <property type="entry name" value="TSP type-3 repeat"/>
    <property type="match status" value="1"/>
</dbReference>
<organism evidence="8 9">
    <name type="scientific">Hydrogenovibrio crunogenus</name>
    <dbReference type="NCBI Taxonomy" id="39765"/>
    <lineage>
        <taxon>Bacteria</taxon>
        <taxon>Pseudomonadati</taxon>
        <taxon>Pseudomonadota</taxon>
        <taxon>Gammaproteobacteria</taxon>
        <taxon>Thiotrichales</taxon>
        <taxon>Piscirickettsiaceae</taxon>
        <taxon>Hydrogenovibrio</taxon>
    </lineage>
</organism>
<reference evidence="8 9" key="1">
    <citation type="submission" date="2018-08" db="EMBL/GenBank/DDBJ databases">
        <title>Horizontal acquisition of hydrogen conversion ability and other habitat adaptations in Hydrogenovibrio crunogenus strains.</title>
        <authorList>
            <person name="Gonnella G."/>
            <person name="Adam N."/>
            <person name="Perner M."/>
        </authorList>
    </citation>
    <scope>NUCLEOTIDE SEQUENCE [LARGE SCALE GENOMIC DNA]</scope>
    <source>
        <strain evidence="8 9">SP-41</strain>
    </source>
</reference>
<gene>
    <name evidence="8" type="primary">agaA</name>
    <name evidence="8" type="ORF">GHNINEIG_00221</name>
</gene>
<feature type="signal peptide" evidence="6">
    <location>
        <begin position="1"/>
        <end position="24"/>
    </location>
</feature>
<evidence type="ECO:0000313" key="9">
    <source>
        <dbReference type="Proteomes" id="UP000296201"/>
    </source>
</evidence>
<evidence type="ECO:0000256" key="1">
    <source>
        <dbReference type="ARBA" id="ARBA00004442"/>
    </source>
</evidence>
<dbReference type="Pfam" id="PF00691">
    <property type="entry name" value="OmpA"/>
    <property type="match status" value="1"/>
</dbReference>
<evidence type="ECO:0000256" key="6">
    <source>
        <dbReference type="SAM" id="SignalP"/>
    </source>
</evidence>
<keyword evidence="2 6" id="KW-0732">Signal</keyword>
<dbReference type="AlphaFoldDB" id="A0A4P7NWY9"/>
<dbReference type="SUPFAM" id="SSF103088">
    <property type="entry name" value="OmpA-like"/>
    <property type="match status" value="1"/>
</dbReference>
<dbReference type="PRINTS" id="PR01021">
    <property type="entry name" value="OMPADOMAIN"/>
</dbReference>
<dbReference type="GO" id="GO:0007155">
    <property type="term" value="P:cell adhesion"/>
    <property type="evidence" value="ECO:0007669"/>
    <property type="project" value="InterPro"/>
</dbReference>
<accession>A0A4P7NWY9</accession>
<evidence type="ECO:0000256" key="2">
    <source>
        <dbReference type="ARBA" id="ARBA00022729"/>
    </source>
</evidence>
<dbReference type="PROSITE" id="PS51123">
    <property type="entry name" value="OMPA_2"/>
    <property type="match status" value="1"/>
</dbReference>
<dbReference type="RefSeq" id="WP_135794944.1">
    <property type="nucleotide sequence ID" value="NZ_CP032096.1"/>
</dbReference>
<dbReference type="OrthoDB" id="6195779at2"/>
<dbReference type="PANTHER" id="PTHR30329">
    <property type="entry name" value="STATOR ELEMENT OF FLAGELLAR MOTOR COMPLEX"/>
    <property type="match status" value="1"/>
</dbReference>
<keyword evidence="3 5" id="KW-0472">Membrane</keyword>
<dbReference type="Gene3D" id="3.30.1330.60">
    <property type="entry name" value="OmpA-like domain"/>
    <property type="match status" value="1"/>
</dbReference>
<feature type="chain" id="PRO_5020920530" evidence="6">
    <location>
        <begin position="25"/>
        <end position="314"/>
    </location>
</feature>
<dbReference type="PANTHER" id="PTHR30329:SF21">
    <property type="entry name" value="LIPOPROTEIN YIAD-RELATED"/>
    <property type="match status" value="1"/>
</dbReference>
<dbReference type="InterPro" id="IPR006665">
    <property type="entry name" value="OmpA-like"/>
</dbReference>
<keyword evidence="8" id="KW-0326">Glycosidase</keyword>
<dbReference type="GO" id="GO:0005509">
    <property type="term" value="F:calcium ion binding"/>
    <property type="evidence" value="ECO:0007669"/>
    <property type="project" value="InterPro"/>
</dbReference>
<protein>
    <submittedName>
        <fullName evidence="8">Alpha-agarase</fullName>
        <ecNumber evidence="8">3.2.1.158</ecNumber>
    </submittedName>
</protein>
<dbReference type="InterPro" id="IPR028974">
    <property type="entry name" value="TSP_type-3_rpt"/>
</dbReference>
<proteinExistence type="predicted"/>
<keyword evidence="8" id="KW-0378">Hydrolase</keyword>
<dbReference type="SUPFAM" id="SSF103647">
    <property type="entry name" value="TSP type-3 repeat"/>
    <property type="match status" value="1"/>
</dbReference>
<evidence type="ECO:0000256" key="4">
    <source>
        <dbReference type="ARBA" id="ARBA00023237"/>
    </source>
</evidence>
<evidence type="ECO:0000259" key="7">
    <source>
        <dbReference type="PROSITE" id="PS51123"/>
    </source>
</evidence>
<dbReference type="Pfam" id="PF02412">
    <property type="entry name" value="TSP_3"/>
    <property type="match status" value="4"/>
</dbReference>
<dbReference type="GO" id="GO:0033953">
    <property type="term" value="F:alpha-agarase activity"/>
    <property type="evidence" value="ECO:0007669"/>
    <property type="project" value="UniProtKB-EC"/>
</dbReference>
<dbReference type="GO" id="GO:0009279">
    <property type="term" value="C:cell outer membrane"/>
    <property type="evidence" value="ECO:0007669"/>
    <property type="project" value="UniProtKB-SubCell"/>
</dbReference>
<evidence type="ECO:0000256" key="5">
    <source>
        <dbReference type="PROSITE-ProRule" id="PRU00473"/>
    </source>
</evidence>
<name>A0A4P7NWY9_9GAMM</name>
<keyword evidence="9" id="KW-1185">Reference proteome</keyword>
<dbReference type="Proteomes" id="UP000296201">
    <property type="component" value="Chromosome"/>
</dbReference>
<evidence type="ECO:0000313" key="8">
    <source>
        <dbReference type="EMBL" id="QBZ82197.1"/>
    </source>
</evidence>
<sequence length="314" mass="34983" precursor="true">MRPSLFLCSVALSLLSFFSTALFAQNATQPPQTTAEITLKEKSLQPEKISSFYKDLDQDGVKDKQDHCLNSLPNQKVNAFGCESDEDKDGVVDRLDQCPKTPAGISVNKVGCEGDADQDGVYDSQDQCPGTLPGVEVNKVGCRLDTDLDRDGVLNNKDQCPNTPRGTIVNQYGCEPKSLVITNIVFDLGSYKIRPDQKPILDRDISQLRNLKDHELIVITGFTDALGSERSNLKLSWNRAQSTKEYLVRKFNYDASKILIMGKGETNPVASNATKAGRKKNRRISFKVMDQQIVPKEASTTIPDNMKHYNRYQE</sequence>
<keyword evidence="4" id="KW-0998">Cell outer membrane</keyword>
<dbReference type="InterPro" id="IPR050330">
    <property type="entry name" value="Bact_OuterMem_StrucFunc"/>
</dbReference>
<dbReference type="InterPro" id="IPR036737">
    <property type="entry name" value="OmpA-like_sf"/>
</dbReference>